<dbReference type="InterPro" id="IPR027417">
    <property type="entry name" value="P-loop_NTPase"/>
</dbReference>
<dbReference type="Pfam" id="PF00005">
    <property type="entry name" value="ABC_tran"/>
    <property type="match status" value="1"/>
</dbReference>
<dbReference type="AlphaFoldDB" id="A0A3A1QS90"/>
<reference evidence="5 6" key="1">
    <citation type="submission" date="2018-09" db="EMBL/GenBank/DDBJ databases">
        <title>Bacillus saliacetes sp. nov., isolated from Thai shrimp paste (Ka-pi).</title>
        <authorList>
            <person name="Daroonpunt R."/>
            <person name="Tanasupawat S."/>
            <person name="Yiamsombut S."/>
        </authorList>
    </citation>
    <scope>NUCLEOTIDE SEQUENCE [LARGE SCALE GENOMIC DNA]</scope>
    <source>
        <strain evidence="5 6">SKP7-4</strain>
    </source>
</reference>
<keyword evidence="2" id="KW-0547">Nucleotide-binding</keyword>
<dbReference type="InterPro" id="IPR003593">
    <property type="entry name" value="AAA+_ATPase"/>
</dbReference>
<keyword evidence="3 5" id="KW-0067">ATP-binding</keyword>
<dbReference type="EMBL" id="QXIR01000027">
    <property type="protein sequence ID" value="RIW30153.1"/>
    <property type="molecule type" value="Genomic_DNA"/>
</dbReference>
<dbReference type="GO" id="GO:0016887">
    <property type="term" value="F:ATP hydrolysis activity"/>
    <property type="evidence" value="ECO:0007669"/>
    <property type="project" value="InterPro"/>
</dbReference>
<dbReference type="OrthoDB" id="9785080at2"/>
<dbReference type="RefSeq" id="WP_119548530.1">
    <property type="nucleotide sequence ID" value="NZ_QXIR01000027.1"/>
</dbReference>
<dbReference type="PROSITE" id="PS00211">
    <property type="entry name" value="ABC_TRANSPORTER_1"/>
    <property type="match status" value="1"/>
</dbReference>
<sequence>MFRLNDVSYHGILTSINLEFGDGVVSCMTGPSGAGKSTILKFLNKMLVPTSGEVFYNDRNLQSMDSVELRRKVVMLQQNPVMFEGSVEDNLQIGLRFARVQPASPAELEDALRMVMLEKRLEEPADKLSGGEKQRLALARVYLMKPRVYLLDEPTSALDPETEGEVMGEFLKAVKEQSGTVIMVTHSKTVSDRFGESHFYIEPKSRRVQS</sequence>
<dbReference type="Proteomes" id="UP000265801">
    <property type="component" value="Unassembled WGS sequence"/>
</dbReference>
<proteinExistence type="predicted"/>
<dbReference type="PANTHER" id="PTHR43423">
    <property type="entry name" value="ABC TRANSPORTER I FAMILY MEMBER 17"/>
    <property type="match status" value="1"/>
</dbReference>
<dbReference type="InterPro" id="IPR003439">
    <property type="entry name" value="ABC_transporter-like_ATP-bd"/>
</dbReference>
<accession>A0A3A1QS90</accession>
<evidence type="ECO:0000259" key="4">
    <source>
        <dbReference type="PROSITE" id="PS50893"/>
    </source>
</evidence>
<dbReference type="PANTHER" id="PTHR43423:SF1">
    <property type="entry name" value="ABC TRANSPORTER I FAMILY MEMBER 17"/>
    <property type="match status" value="1"/>
</dbReference>
<feature type="domain" description="ABC transporter" evidence="4">
    <location>
        <begin position="2"/>
        <end position="208"/>
    </location>
</feature>
<dbReference type="GO" id="GO:0005524">
    <property type="term" value="F:ATP binding"/>
    <property type="evidence" value="ECO:0007669"/>
    <property type="project" value="UniProtKB-KW"/>
</dbReference>
<gene>
    <name evidence="5" type="ORF">D3H55_17050</name>
</gene>
<organism evidence="5 6">
    <name type="scientific">Bacillus salacetis</name>
    <dbReference type="NCBI Taxonomy" id="2315464"/>
    <lineage>
        <taxon>Bacteria</taxon>
        <taxon>Bacillati</taxon>
        <taxon>Bacillota</taxon>
        <taxon>Bacilli</taxon>
        <taxon>Bacillales</taxon>
        <taxon>Bacillaceae</taxon>
        <taxon>Bacillus</taxon>
    </lineage>
</organism>
<dbReference type="InterPro" id="IPR017871">
    <property type="entry name" value="ABC_transporter-like_CS"/>
</dbReference>
<evidence type="ECO:0000313" key="5">
    <source>
        <dbReference type="EMBL" id="RIW30153.1"/>
    </source>
</evidence>
<keyword evidence="1" id="KW-0813">Transport</keyword>
<dbReference type="SMART" id="SM00382">
    <property type="entry name" value="AAA"/>
    <property type="match status" value="1"/>
</dbReference>
<name>A0A3A1QS90_9BACI</name>
<evidence type="ECO:0000256" key="1">
    <source>
        <dbReference type="ARBA" id="ARBA00022448"/>
    </source>
</evidence>
<keyword evidence="6" id="KW-1185">Reference proteome</keyword>
<evidence type="ECO:0000256" key="2">
    <source>
        <dbReference type="ARBA" id="ARBA00022741"/>
    </source>
</evidence>
<dbReference type="PROSITE" id="PS50893">
    <property type="entry name" value="ABC_TRANSPORTER_2"/>
    <property type="match status" value="1"/>
</dbReference>
<comment type="caution">
    <text evidence="5">The sequence shown here is derived from an EMBL/GenBank/DDBJ whole genome shotgun (WGS) entry which is preliminary data.</text>
</comment>
<dbReference type="SUPFAM" id="SSF52540">
    <property type="entry name" value="P-loop containing nucleoside triphosphate hydrolases"/>
    <property type="match status" value="1"/>
</dbReference>
<evidence type="ECO:0000313" key="6">
    <source>
        <dbReference type="Proteomes" id="UP000265801"/>
    </source>
</evidence>
<protein>
    <submittedName>
        <fullName evidence="5">ATP-binding cassette domain-containing protein</fullName>
    </submittedName>
</protein>
<evidence type="ECO:0000256" key="3">
    <source>
        <dbReference type="ARBA" id="ARBA00022840"/>
    </source>
</evidence>
<dbReference type="Gene3D" id="3.40.50.300">
    <property type="entry name" value="P-loop containing nucleotide triphosphate hydrolases"/>
    <property type="match status" value="1"/>
</dbReference>